<reference evidence="1" key="1">
    <citation type="submission" date="2020-03" db="EMBL/GenBank/DDBJ databases">
        <title>Castanea mollissima Vanexum genome sequencing.</title>
        <authorList>
            <person name="Staton M."/>
        </authorList>
    </citation>
    <scope>NUCLEOTIDE SEQUENCE</scope>
    <source>
        <tissue evidence="1">Leaf</tissue>
    </source>
</reference>
<name>A0A8J4V6G0_9ROSI</name>
<dbReference type="OrthoDB" id="10525806at2759"/>
<evidence type="ECO:0000313" key="1">
    <source>
        <dbReference type="EMBL" id="KAF3950413.1"/>
    </source>
</evidence>
<dbReference type="AlphaFoldDB" id="A0A8J4V6G0"/>
<gene>
    <name evidence="1" type="ORF">CMV_023832</name>
</gene>
<organism evidence="1 2">
    <name type="scientific">Castanea mollissima</name>
    <name type="common">Chinese chestnut</name>
    <dbReference type="NCBI Taxonomy" id="60419"/>
    <lineage>
        <taxon>Eukaryota</taxon>
        <taxon>Viridiplantae</taxon>
        <taxon>Streptophyta</taxon>
        <taxon>Embryophyta</taxon>
        <taxon>Tracheophyta</taxon>
        <taxon>Spermatophyta</taxon>
        <taxon>Magnoliopsida</taxon>
        <taxon>eudicotyledons</taxon>
        <taxon>Gunneridae</taxon>
        <taxon>Pentapetalae</taxon>
        <taxon>rosids</taxon>
        <taxon>fabids</taxon>
        <taxon>Fagales</taxon>
        <taxon>Fagaceae</taxon>
        <taxon>Castanea</taxon>
    </lineage>
</organism>
<proteinExistence type="predicted"/>
<keyword evidence="2" id="KW-1185">Reference proteome</keyword>
<dbReference type="EMBL" id="JRKL02005476">
    <property type="protein sequence ID" value="KAF3950413.1"/>
    <property type="molecule type" value="Genomic_DNA"/>
</dbReference>
<accession>A0A8J4V6G0</accession>
<sequence length="174" mass="19637">MCCVVLCCVVTNSQRIIDRTHKVLVTNSHERLLKSKSPGWTHPTTPPTINHSRSLKREITKLPSNFQLIYTNLPFAASVPSGQTLSHNSQLSSSTTSFCSCKGTKFEDFRQARIDFSNLLFRHVRDSLFSSSKLDFEPPTLPESDFHFSPRNYFQILDIIPVIVGIIARIEPAS</sequence>
<evidence type="ECO:0000313" key="2">
    <source>
        <dbReference type="Proteomes" id="UP000737018"/>
    </source>
</evidence>
<protein>
    <submittedName>
        <fullName evidence="1">Uncharacterized protein</fullName>
    </submittedName>
</protein>
<comment type="caution">
    <text evidence="1">The sequence shown here is derived from an EMBL/GenBank/DDBJ whole genome shotgun (WGS) entry which is preliminary data.</text>
</comment>
<dbReference type="Proteomes" id="UP000737018">
    <property type="component" value="Unassembled WGS sequence"/>
</dbReference>